<feature type="transmembrane region" description="Helical" evidence="2">
    <location>
        <begin position="270"/>
        <end position="292"/>
    </location>
</feature>
<keyword evidence="2" id="KW-0812">Transmembrane</keyword>
<keyword evidence="5" id="KW-1185">Reference proteome</keyword>
<sequence length="301" mass="29783">MTRRSLTLALAISLCSVVGAGAAHADGCPAAGPGTYRIDGVTGTVPKVRMGGSLTIDNRMHLDAPDQSAAAFETMVVPVRQTGGYTPGRAPSVSLSVDGGPSHHFSFTWRPGGQGGNLGTWISNRVQFGSISRGDHVLHETLSMPPGSPDDLYELGAYAYMDGPCGMVTGTRMGSVTYEFTGGAPAHTPTPAAPTRAGASDTPSPRTAATGTPQPVTSVNASSGPSALSGVPSPGVSGTPAGSPAPSESESDSPAAVPLSATPVANGGSALPWGLGALAASAALSIGGAVALRRRRATGGG</sequence>
<protein>
    <recommendedName>
        <fullName evidence="6">Gram-positive cocci surface proteins LPxTG domain-containing protein</fullName>
    </recommendedName>
</protein>
<feature type="compositionally biased region" description="Low complexity" evidence="1">
    <location>
        <begin position="221"/>
        <end position="258"/>
    </location>
</feature>
<evidence type="ECO:0000313" key="5">
    <source>
        <dbReference type="Proteomes" id="UP001596435"/>
    </source>
</evidence>
<evidence type="ECO:0008006" key="6">
    <source>
        <dbReference type="Google" id="ProtNLM"/>
    </source>
</evidence>
<feature type="compositionally biased region" description="Polar residues" evidence="1">
    <location>
        <begin position="201"/>
        <end position="220"/>
    </location>
</feature>
<feature type="region of interest" description="Disordered" evidence="1">
    <location>
        <begin position="182"/>
        <end position="271"/>
    </location>
</feature>
<evidence type="ECO:0000313" key="4">
    <source>
        <dbReference type="EMBL" id="MFC7183696.1"/>
    </source>
</evidence>
<dbReference type="EMBL" id="JBHTAJ010000076">
    <property type="protein sequence ID" value="MFC7183696.1"/>
    <property type="molecule type" value="Genomic_DNA"/>
</dbReference>
<reference evidence="5" key="1">
    <citation type="journal article" date="2019" name="Int. J. Syst. Evol. Microbiol.">
        <title>The Global Catalogue of Microorganisms (GCM) 10K type strain sequencing project: providing services to taxonomists for standard genome sequencing and annotation.</title>
        <authorList>
            <consortium name="The Broad Institute Genomics Platform"/>
            <consortium name="The Broad Institute Genome Sequencing Center for Infectious Disease"/>
            <person name="Wu L."/>
            <person name="Ma J."/>
        </authorList>
    </citation>
    <scope>NUCLEOTIDE SEQUENCE [LARGE SCALE GENOMIC DNA]</scope>
    <source>
        <strain evidence="5">CGMCC 1.12859</strain>
    </source>
</reference>
<dbReference type="RefSeq" id="WP_345709415.1">
    <property type="nucleotide sequence ID" value="NZ_BAABKV010000001.1"/>
</dbReference>
<feature type="compositionally biased region" description="Low complexity" evidence="1">
    <location>
        <begin position="182"/>
        <end position="199"/>
    </location>
</feature>
<dbReference type="Proteomes" id="UP001596435">
    <property type="component" value="Unassembled WGS sequence"/>
</dbReference>
<keyword evidence="2" id="KW-1133">Transmembrane helix</keyword>
<organism evidence="4 5">
    <name type="scientific">Kitasatospora paranensis</name>
    <dbReference type="NCBI Taxonomy" id="258053"/>
    <lineage>
        <taxon>Bacteria</taxon>
        <taxon>Bacillati</taxon>
        <taxon>Actinomycetota</taxon>
        <taxon>Actinomycetes</taxon>
        <taxon>Kitasatosporales</taxon>
        <taxon>Streptomycetaceae</taxon>
        <taxon>Kitasatospora</taxon>
    </lineage>
</organism>
<accession>A0ABW2G2F7</accession>
<name>A0ABW2G2F7_9ACTN</name>
<evidence type="ECO:0000256" key="2">
    <source>
        <dbReference type="SAM" id="Phobius"/>
    </source>
</evidence>
<feature type="signal peptide" evidence="3">
    <location>
        <begin position="1"/>
        <end position="25"/>
    </location>
</feature>
<feature type="chain" id="PRO_5046753837" description="Gram-positive cocci surface proteins LPxTG domain-containing protein" evidence="3">
    <location>
        <begin position="26"/>
        <end position="301"/>
    </location>
</feature>
<evidence type="ECO:0000256" key="1">
    <source>
        <dbReference type="SAM" id="MobiDB-lite"/>
    </source>
</evidence>
<keyword evidence="2" id="KW-0472">Membrane</keyword>
<proteinExistence type="predicted"/>
<gene>
    <name evidence="4" type="ORF">ACFQMG_29540</name>
</gene>
<evidence type="ECO:0000256" key="3">
    <source>
        <dbReference type="SAM" id="SignalP"/>
    </source>
</evidence>
<comment type="caution">
    <text evidence="4">The sequence shown here is derived from an EMBL/GenBank/DDBJ whole genome shotgun (WGS) entry which is preliminary data.</text>
</comment>
<keyword evidence="3" id="KW-0732">Signal</keyword>